<protein>
    <recommendedName>
        <fullName evidence="1">RmlD-like substrate binding domain-containing protein</fullName>
    </recommendedName>
</protein>
<dbReference type="CDD" id="cd05254">
    <property type="entry name" value="dTDP_HR_like_SDR_e"/>
    <property type="match status" value="1"/>
</dbReference>
<organism evidence="2">
    <name type="scientific">marine metagenome</name>
    <dbReference type="NCBI Taxonomy" id="408172"/>
    <lineage>
        <taxon>unclassified sequences</taxon>
        <taxon>metagenomes</taxon>
        <taxon>ecological metagenomes</taxon>
    </lineage>
</organism>
<reference evidence="2" key="1">
    <citation type="submission" date="2018-05" db="EMBL/GenBank/DDBJ databases">
        <authorList>
            <person name="Lanie J.A."/>
            <person name="Ng W.-L."/>
            <person name="Kazmierczak K.M."/>
            <person name="Andrzejewski T.M."/>
            <person name="Davidsen T.M."/>
            <person name="Wayne K.J."/>
            <person name="Tettelin H."/>
            <person name="Glass J.I."/>
            <person name="Rusch D."/>
            <person name="Podicherti R."/>
            <person name="Tsui H.-C.T."/>
            <person name="Winkler M.E."/>
        </authorList>
    </citation>
    <scope>NUCLEOTIDE SEQUENCE</scope>
</reference>
<accession>A0A382J6R6</accession>
<dbReference type="SUPFAM" id="SSF51735">
    <property type="entry name" value="NAD(P)-binding Rossmann-fold domains"/>
    <property type="match status" value="1"/>
</dbReference>
<dbReference type="AlphaFoldDB" id="A0A382J6R6"/>
<sequence length="210" mass="23587">DAAHFLHVTITEKIAKICASIGTKILYFSTDAVFDGKQDGKYIESDLTNPLSYYGKTKLAAEKVLIEASRNNVVFRTTVIYGQYSKSRFTNWVLNNLKQNKPVPAFTDQFNTPTLVDDLCKAILYIPDLDLSGIYHAVGKTCLSRCDFALKLAKKFNYNEKLIIPTISSKVNQVAPRPRNGCLDATRLEKALGFEFSEIDRGLNFMQNSL</sequence>
<dbReference type="PANTHER" id="PTHR10491">
    <property type="entry name" value="DTDP-4-DEHYDRORHAMNOSE REDUCTASE"/>
    <property type="match status" value="1"/>
</dbReference>
<feature type="non-terminal residue" evidence="2">
    <location>
        <position position="1"/>
    </location>
</feature>
<dbReference type="InterPro" id="IPR029903">
    <property type="entry name" value="RmlD-like-bd"/>
</dbReference>
<dbReference type="Gene3D" id="3.40.50.720">
    <property type="entry name" value="NAD(P)-binding Rossmann-like Domain"/>
    <property type="match status" value="1"/>
</dbReference>
<gene>
    <name evidence="2" type="ORF">METZ01_LOCUS259375</name>
</gene>
<dbReference type="InterPro" id="IPR005913">
    <property type="entry name" value="dTDP_dehydrorham_reduct"/>
</dbReference>
<dbReference type="Pfam" id="PF04321">
    <property type="entry name" value="RmlD_sub_bind"/>
    <property type="match status" value="1"/>
</dbReference>
<feature type="domain" description="RmlD-like substrate binding" evidence="1">
    <location>
        <begin position="2"/>
        <end position="204"/>
    </location>
</feature>
<name>A0A382J6R6_9ZZZZ</name>
<dbReference type="InterPro" id="IPR036291">
    <property type="entry name" value="NAD(P)-bd_dom_sf"/>
</dbReference>
<dbReference type="EMBL" id="UINC01071541">
    <property type="protein sequence ID" value="SVC06521.1"/>
    <property type="molecule type" value="Genomic_DNA"/>
</dbReference>
<evidence type="ECO:0000313" key="2">
    <source>
        <dbReference type="EMBL" id="SVC06521.1"/>
    </source>
</evidence>
<dbReference type="PANTHER" id="PTHR10491:SF4">
    <property type="entry name" value="METHIONINE ADENOSYLTRANSFERASE 2 SUBUNIT BETA"/>
    <property type="match status" value="1"/>
</dbReference>
<evidence type="ECO:0000259" key="1">
    <source>
        <dbReference type="Pfam" id="PF04321"/>
    </source>
</evidence>
<proteinExistence type="predicted"/>